<feature type="transmembrane region" description="Helical" evidence="1">
    <location>
        <begin position="46"/>
        <end position="64"/>
    </location>
</feature>
<dbReference type="PANTHER" id="PTHR30590:SF2">
    <property type="entry name" value="INNER MEMBRANE PROTEIN"/>
    <property type="match status" value="1"/>
</dbReference>
<dbReference type="InterPro" id="IPR052529">
    <property type="entry name" value="Bact_Transport_Assoc"/>
</dbReference>
<organism evidence="3 4">
    <name type="scientific">Brevundimonas kwangchunensis</name>
    <dbReference type="NCBI Taxonomy" id="322163"/>
    <lineage>
        <taxon>Bacteria</taxon>
        <taxon>Pseudomonadati</taxon>
        <taxon>Pseudomonadota</taxon>
        <taxon>Alphaproteobacteria</taxon>
        <taxon>Caulobacterales</taxon>
        <taxon>Caulobacteraceae</taxon>
        <taxon>Brevundimonas</taxon>
    </lineage>
</organism>
<comment type="caution">
    <text evidence="3">The sequence shown here is derived from an EMBL/GenBank/DDBJ whole genome shotgun (WGS) entry which is preliminary data.</text>
</comment>
<feature type="transmembrane region" description="Helical" evidence="1">
    <location>
        <begin position="281"/>
        <end position="307"/>
    </location>
</feature>
<feature type="transmembrane region" description="Helical" evidence="1">
    <location>
        <begin position="218"/>
        <end position="238"/>
    </location>
</feature>
<feature type="transmembrane region" description="Helical" evidence="1">
    <location>
        <begin position="102"/>
        <end position="135"/>
    </location>
</feature>
<name>A0ABN1GZT3_9CAUL</name>
<keyword evidence="1" id="KW-0472">Membrane</keyword>
<sequence length="407" mass="44103">MAWGGRMVPVAERLVLLDTLRAIALFGVIVMNITAMVMIFKAPAVLAAAGPVDLGIGLFDLVFLQGKARSAFAFLFGVGFGILMQRAQARGAGFGAFYLRRMLILLGIGAANLAFLYWGDILIVYALLGMVLLLFRNASQRLLLALGLALILAPPLFAGMIEAVTGAPLPSLAGMTPGQVEAGYGALAPAYLSGDYMDFICANLRYYLLHNVGETGPVIVYDLGVLGLFMLGVWAARRGLFEDIERHRPVLRRLVWIALPLGLLLSAVHATRRLGLPVDGVVYGVVSAAYMGLPIMAFGYLAALTLYINRKGQWLTRLLAPMGRMALTGYLASNAIGSFVWYAWGLGRINDVAWLTTLVMNGLAIAVFVGLCVFSAVWLRVFRFGPAEWVWRSLTYGQPQPMRRAAP</sequence>
<dbReference type="EMBL" id="BAAAGA010000005">
    <property type="protein sequence ID" value="GAA0624774.1"/>
    <property type="molecule type" value="Genomic_DNA"/>
</dbReference>
<keyword evidence="1" id="KW-0812">Transmembrane</keyword>
<dbReference type="InterPro" id="IPR007349">
    <property type="entry name" value="DUF418"/>
</dbReference>
<dbReference type="PANTHER" id="PTHR30590">
    <property type="entry name" value="INNER MEMBRANE PROTEIN"/>
    <property type="match status" value="1"/>
</dbReference>
<gene>
    <name evidence="3" type="ORF">GCM10009422_21490</name>
</gene>
<evidence type="ECO:0000313" key="4">
    <source>
        <dbReference type="Proteomes" id="UP001501352"/>
    </source>
</evidence>
<evidence type="ECO:0000259" key="2">
    <source>
        <dbReference type="Pfam" id="PF04235"/>
    </source>
</evidence>
<proteinExistence type="predicted"/>
<feature type="transmembrane region" description="Helical" evidence="1">
    <location>
        <begin position="142"/>
        <end position="161"/>
    </location>
</feature>
<feature type="transmembrane region" description="Helical" evidence="1">
    <location>
        <begin position="20"/>
        <end position="40"/>
    </location>
</feature>
<feature type="transmembrane region" description="Helical" evidence="1">
    <location>
        <begin position="71"/>
        <end position="87"/>
    </location>
</feature>
<feature type="domain" description="DUF418" evidence="2">
    <location>
        <begin position="235"/>
        <end position="397"/>
    </location>
</feature>
<feature type="transmembrane region" description="Helical" evidence="1">
    <location>
        <begin position="250"/>
        <end position="269"/>
    </location>
</feature>
<dbReference type="Pfam" id="PF04235">
    <property type="entry name" value="DUF418"/>
    <property type="match status" value="1"/>
</dbReference>
<accession>A0ABN1GZT3</accession>
<feature type="transmembrane region" description="Helical" evidence="1">
    <location>
        <begin position="352"/>
        <end position="379"/>
    </location>
</feature>
<keyword evidence="1" id="KW-1133">Transmembrane helix</keyword>
<evidence type="ECO:0000313" key="3">
    <source>
        <dbReference type="EMBL" id="GAA0624774.1"/>
    </source>
</evidence>
<evidence type="ECO:0000256" key="1">
    <source>
        <dbReference type="SAM" id="Phobius"/>
    </source>
</evidence>
<dbReference type="Proteomes" id="UP001501352">
    <property type="component" value="Unassembled WGS sequence"/>
</dbReference>
<keyword evidence="4" id="KW-1185">Reference proteome</keyword>
<protein>
    <submittedName>
        <fullName evidence="3">DUF418 domain-containing protein</fullName>
    </submittedName>
</protein>
<reference evidence="3 4" key="1">
    <citation type="journal article" date="2019" name="Int. J. Syst. Evol. Microbiol.">
        <title>The Global Catalogue of Microorganisms (GCM) 10K type strain sequencing project: providing services to taxonomists for standard genome sequencing and annotation.</title>
        <authorList>
            <consortium name="The Broad Institute Genomics Platform"/>
            <consortium name="The Broad Institute Genome Sequencing Center for Infectious Disease"/>
            <person name="Wu L."/>
            <person name="Ma J."/>
        </authorList>
    </citation>
    <scope>NUCLEOTIDE SEQUENCE [LARGE SCALE GENOMIC DNA]</scope>
    <source>
        <strain evidence="3 4">JCM 12928</strain>
    </source>
</reference>
<feature type="transmembrane region" description="Helical" evidence="1">
    <location>
        <begin position="327"/>
        <end position="346"/>
    </location>
</feature>